<dbReference type="InterPro" id="IPR018379">
    <property type="entry name" value="BEN_domain"/>
</dbReference>
<evidence type="ECO:0000259" key="1">
    <source>
        <dbReference type="PROSITE" id="PS51457"/>
    </source>
</evidence>
<reference evidence="2" key="1">
    <citation type="submission" date="2015-06" db="EMBL/GenBank/DDBJ databases">
        <authorList>
            <person name="Hoefler B.C."/>
            <person name="Straight P.D."/>
        </authorList>
    </citation>
    <scope>NUCLEOTIDE SEQUENCE</scope>
</reference>
<dbReference type="EMBL" id="GDHF01008065">
    <property type="protein sequence ID" value="JAI44249.1"/>
    <property type="molecule type" value="Transcribed_RNA"/>
</dbReference>
<dbReference type="OrthoDB" id="8064611at2759"/>
<evidence type="ECO:0000313" key="2">
    <source>
        <dbReference type="EMBL" id="JAI44249.1"/>
    </source>
</evidence>
<dbReference type="PROSITE" id="PS51457">
    <property type="entry name" value="BEN"/>
    <property type="match status" value="1"/>
</dbReference>
<organism evidence="2">
    <name type="scientific">Bactrocera latifrons</name>
    <name type="common">Malaysian fruit fly</name>
    <name type="synonym">Chaetodacus latifrons</name>
    <dbReference type="NCBI Taxonomy" id="174628"/>
    <lineage>
        <taxon>Eukaryota</taxon>
        <taxon>Metazoa</taxon>
        <taxon>Ecdysozoa</taxon>
        <taxon>Arthropoda</taxon>
        <taxon>Hexapoda</taxon>
        <taxon>Insecta</taxon>
        <taxon>Pterygota</taxon>
        <taxon>Neoptera</taxon>
        <taxon>Endopterygota</taxon>
        <taxon>Diptera</taxon>
        <taxon>Brachycera</taxon>
        <taxon>Muscomorpha</taxon>
        <taxon>Tephritoidea</taxon>
        <taxon>Tephritidae</taxon>
        <taxon>Bactrocera</taxon>
        <taxon>Bactrocera</taxon>
    </lineage>
</organism>
<proteinExistence type="predicted"/>
<dbReference type="GO" id="GO:0003677">
    <property type="term" value="F:DNA binding"/>
    <property type="evidence" value="ECO:0007669"/>
    <property type="project" value="InterPro"/>
</dbReference>
<dbReference type="AlphaFoldDB" id="A0A0K8VZI9"/>
<accession>A0A0K8VZI9</accession>
<name>A0A0K8VZI9_BACLA</name>
<gene>
    <name evidence="2" type="ORF">c0_g1_i1</name>
</gene>
<sequence>FERVNSFRIQILKMSGNIHDFIANPELKRRNEFEPNLNDSKRQCIEAPIPQNPENDLLAIAIEEEALKAATAAENLVILGPSGTTVKKDDFEEMQWFSAALATRNLLTLLFDEQTLATHTISMLSHTFHYQNRVMKPTLDFEKVSDTIYFIQRRFGCSEMEVRLLIIMTCSNMARTLQGRRI</sequence>
<protein>
    <recommendedName>
        <fullName evidence="1">BEN domain-containing protein</fullName>
    </recommendedName>
</protein>
<dbReference type="Gene3D" id="1.10.10.2590">
    <property type="entry name" value="BEN domain"/>
    <property type="match status" value="1"/>
</dbReference>
<feature type="non-terminal residue" evidence="2">
    <location>
        <position position="1"/>
    </location>
</feature>
<feature type="domain" description="BEN" evidence="1">
    <location>
        <begin position="81"/>
        <end position="177"/>
    </location>
</feature>